<reference evidence="1 2" key="1">
    <citation type="submission" date="2013-01" db="EMBL/GenBank/DDBJ databases">
        <authorList>
            <person name="Harkins D.M."/>
            <person name="Durkin A.S."/>
            <person name="Brinkac L.M."/>
            <person name="Haft D.H."/>
            <person name="Selengut J.D."/>
            <person name="Sanka R."/>
            <person name="DePew J."/>
            <person name="Purushe J."/>
            <person name="Matthias M.A."/>
            <person name="Vinetz J.M."/>
            <person name="Sutton G.G."/>
            <person name="Nierman W.C."/>
            <person name="Fouts D.E."/>
        </authorList>
    </citation>
    <scope>NUCLEOTIDE SEQUENCE [LARGE SCALE GENOMIC DNA]</scope>
    <source>
        <strain evidence="1 2">ZUN179</strain>
    </source>
</reference>
<dbReference type="AlphaFoldDB" id="M6UVX9"/>
<comment type="caution">
    <text evidence="1">The sequence shown here is derived from an EMBL/GenBank/DDBJ whole genome shotgun (WGS) entry which is preliminary data.</text>
</comment>
<proteinExistence type="predicted"/>
<gene>
    <name evidence="1" type="ORF">LEP1GSC187_1594</name>
</gene>
<organism evidence="1 2">
    <name type="scientific">Leptospira santarosai str. ZUN179</name>
    <dbReference type="NCBI Taxonomy" id="1049985"/>
    <lineage>
        <taxon>Bacteria</taxon>
        <taxon>Pseudomonadati</taxon>
        <taxon>Spirochaetota</taxon>
        <taxon>Spirochaetia</taxon>
        <taxon>Leptospirales</taxon>
        <taxon>Leptospiraceae</taxon>
        <taxon>Leptospira</taxon>
    </lineage>
</organism>
<name>M6UVX9_9LEPT</name>
<protein>
    <submittedName>
        <fullName evidence="1">Uncharacterized protein</fullName>
    </submittedName>
</protein>
<accession>M6UVX9</accession>
<dbReference type="Proteomes" id="UP000012160">
    <property type="component" value="Unassembled WGS sequence"/>
</dbReference>
<dbReference type="EMBL" id="AHOQ02000032">
    <property type="protein sequence ID" value="EMO45174.1"/>
    <property type="molecule type" value="Genomic_DNA"/>
</dbReference>
<sequence>MEILAKFGTEKTGYYTNRLIEDALEIVYHKAIKKSARDPKALRSLRDFFSESFRQLEGAL</sequence>
<evidence type="ECO:0000313" key="1">
    <source>
        <dbReference type="EMBL" id="EMO45174.1"/>
    </source>
</evidence>
<evidence type="ECO:0000313" key="2">
    <source>
        <dbReference type="Proteomes" id="UP000012160"/>
    </source>
</evidence>